<dbReference type="AlphaFoldDB" id="A0A8T2TS90"/>
<accession>A0A8T2TS90</accession>
<protein>
    <submittedName>
        <fullName evidence="2">Uncharacterized protein</fullName>
    </submittedName>
</protein>
<comment type="caution">
    <text evidence="2">The sequence shown here is derived from an EMBL/GenBank/DDBJ whole genome shotgun (WGS) entry which is preliminary data.</text>
</comment>
<reference evidence="2" key="1">
    <citation type="submission" date="2021-08" db="EMBL/GenBank/DDBJ databases">
        <title>WGS assembly of Ceratopteris richardii.</title>
        <authorList>
            <person name="Marchant D.B."/>
            <person name="Chen G."/>
            <person name="Jenkins J."/>
            <person name="Shu S."/>
            <person name="Leebens-Mack J."/>
            <person name="Grimwood J."/>
            <person name="Schmutz J."/>
            <person name="Soltis P."/>
            <person name="Soltis D."/>
            <person name="Chen Z.-H."/>
        </authorList>
    </citation>
    <scope>NUCLEOTIDE SEQUENCE</scope>
    <source>
        <strain evidence="2">Whitten #5841</strain>
        <tissue evidence="2">Leaf</tissue>
    </source>
</reference>
<organism evidence="2 3">
    <name type="scientific">Ceratopteris richardii</name>
    <name type="common">Triangle waterfern</name>
    <dbReference type="NCBI Taxonomy" id="49495"/>
    <lineage>
        <taxon>Eukaryota</taxon>
        <taxon>Viridiplantae</taxon>
        <taxon>Streptophyta</taxon>
        <taxon>Embryophyta</taxon>
        <taxon>Tracheophyta</taxon>
        <taxon>Polypodiopsida</taxon>
        <taxon>Polypodiidae</taxon>
        <taxon>Polypodiales</taxon>
        <taxon>Pteridineae</taxon>
        <taxon>Pteridaceae</taxon>
        <taxon>Parkerioideae</taxon>
        <taxon>Ceratopteris</taxon>
    </lineage>
</organism>
<evidence type="ECO:0000313" key="3">
    <source>
        <dbReference type="Proteomes" id="UP000825935"/>
    </source>
</evidence>
<name>A0A8T2TS90_CERRI</name>
<keyword evidence="3" id="KW-1185">Reference proteome</keyword>
<evidence type="ECO:0000256" key="1">
    <source>
        <dbReference type="SAM" id="MobiDB-lite"/>
    </source>
</evidence>
<feature type="region of interest" description="Disordered" evidence="1">
    <location>
        <begin position="1"/>
        <end position="21"/>
    </location>
</feature>
<gene>
    <name evidence="2" type="ORF">KP509_11G000800</name>
</gene>
<proteinExistence type="predicted"/>
<dbReference type="Proteomes" id="UP000825935">
    <property type="component" value="Chromosome 11"/>
</dbReference>
<sequence length="518" mass="61455">MNYGQMIDSHKENVSEQDVNQKDMQMMNPVENSIYTDGEKHDAKPTDRLDQDQECEKLLSDTTLNESLEVQESDLNYRCKNELLIELQYNDMYVNDIVLHEEGHMNDHESDEDTPLITPLYIDMYVKNDHVELSSYIKEIKHEVEDTTFNEMYDKYDVCIASKNIECETVESNICIDEARYKCYQMDEVSIDSSVYDEIFRYEVFEQDSMIKEMYEECGKNTSSKDNKQEIIEIDKEFDDGILNRETDLTSNYMYIFEKDQENIDECRFSNESYLEKQEFSDLDDQDFLDCDDIEFLHDNGQMNLGKEEDEEFLERLEIEADSIICSTQVRRDYDRLNHENEHNLQSKNDEPSYSQYKSYECIQNLNCNEEESLDNHNGNDEILSNDFNLKMNQNICMIDLFDDILNTPNFKNLYTCAHLSCASSYDALERNVNKSNYAQMIESWIFEFFKSYVCQSSLQGMNEQMKWLVHISNLFKNATLIDAVQRWLLFKHIFFGEYVLKKVRLKEESFSIKFHKA</sequence>
<evidence type="ECO:0000313" key="2">
    <source>
        <dbReference type="EMBL" id="KAH7424284.1"/>
    </source>
</evidence>
<dbReference type="EMBL" id="CM035416">
    <property type="protein sequence ID" value="KAH7424284.1"/>
    <property type="molecule type" value="Genomic_DNA"/>
</dbReference>